<organism evidence="2 3">
    <name type="scientific">Massariosphaeria phaeospora</name>
    <dbReference type="NCBI Taxonomy" id="100035"/>
    <lineage>
        <taxon>Eukaryota</taxon>
        <taxon>Fungi</taxon>
        <taxon>Dikarya</taxon>
        <taxon>Ascomycota</taxon>
        <taxon>Pezizomycotina</taxon>
        <taxon>Dothideomycetes</taxon>
        <taxon>Pleosporomycetidae</taxon>
        <taxon>Pleosporales</taxon>
        <taxon>Pleosporales incertae sedis</taxon>
        <taxon>Massariosphaeria</taxon>
    </lineage>
</organism>
<evidence type="ECO:0000256" key="1">
    <source>
        <dbReference type="SAM" id="MobiDB-lite"/>
    </source>
</evidence>
<feature type="region of interest" description="Disordered" evidence="1">
    <location>
        <begin position="194"/>
        <end position="213"/>
    </location>
</feature>
<feature type="compositionally biased region" description="Pro residues" evidence="1">
    <location>
        <begin position="196"/>
        <end position="205"/>
    </location>
</feature>
<protein>
    <submittedName>
        <fullName evidence="2">Uncharacterized protein</fullName>
    </submittedName>
</protein>
<gene>
    <name evidence="2" type="ORF">BDV95DRAFT_16976</name>
</gene>
<evidence type="ECO:0000313" key="3">
    <source>
        <dbReference type="Proteomes" id="UP000481861"/>
    </source>
</evidence>
<keyword evidence="3" id="KW-1185">Reference proteome</keyword>
<proteinExistence type="predicted"/>
<feature type="region of interest" description="Disordered" evidence="1">
    <location>
        <begin position="114"/>
        <end position="135"/>
    </location>
</feature>
<comment type="caution">
    <text evidence="2">The sequence shown here is derived from an EMBL/GenBank/DDBJ whole genome shotgun (WGS) entry which is preliminary data.</text>
</comment>
<sequence length="255" mass="27935">MMYQSGLPCTLHMYSCSFRLAGRPINSQANAAAPRSVLGRLQGRLQMLWPCAHGGLAGTVAIVRRPDSACMSFFATPCTLQLAKAAQPSARPLELHLLHAEPTRLPLHLTQHTRNAAPPCHGNKSPRSPWSSSAGRLRLRSQSGRLLVNLPSSFLQLVRLLPWTSNSYERLPLLSWPTPKRASLAREKCCHLCSSPAPPSSPPPLRNTTPTQPAKRNTCYSCVVLPALTCTPSTQSFLCRLAAHWSQRTNRPPAN</sequence>
<evidence type="ECO:0000313" key="2">
    <source>
        <dbReference type="EMBL" id="KAF2878287.1"/>
    </source>
</evidence>
<dbReference type="EMBL" id="JAADJZ010000001">
    <property type="protein sequence ID" value="KAF2878287.1"/>
    <property type="molecule type" value="Genomic_DNA"/>
</dbReference>
<name>A0A7C8IRI5_9PLEO</name>
<reference evidence="2 3" key="1">
    <citation type="submission" date="2020-01" db="EMBL/GenBank/DDBJ databases">
        <authorList>
            <consortium name="DOE Joint Genome Institute"/>
            <person name="Haridas S."/>
            <person name="Albert R."/>
            <person name="Binder M."/>
            <person name="Bloem J."/>
            <person name="Labutti K."/>
            <person name="Salamov A."/>
            <person name="Andreopoulos B."/>
            <person name="Baker S.E."/>
            <person name="Barry K."/>
            <person name="Bills G."/>
            <person name="Bluhm B.H."/>
            <person name="Cannon C."/>
            <person name="Castanera R."/>
            <person name="Culley D.E."/>
            <person name="Daum C."/>
            <person name="Ezra D."/>
            <person name="Gonzalez J.B."/>
            <person name="Henrissat B."/>
            <person name="Kuo A."/>
            <person name="Liang C."/>
            <person name="Lipzen A."/>
            <person name="Lutzoni F."/>
            <person name="Magnuson J."/>
            <person name="Mondo S."/>
            <person name="Nolan M."/>
            <person name="Ohm R."/>
            <person name="Pangilinan J."/>
            <person name="Park H.-J.H."/>
            <person name="Ramirez L."/>
            <person name="Alfaro M."/>
            <person name="Sun H."/>
            <person name="Tritt A."/>
            <person name="Yoshinaga Y."/>
            <person name="Zwiers L.-H.L."/>
            <person name="Turgeon B.G."/>
            <person name="Goodwin S.B."/>
            <person name="Spatafora J.W."/>
            <person name="Crous P.W."/>
            <person name="Grigoriev I.V."/>
        </authorList>
    </citation>
    <scope>NUCLEOTIDE SEQUENCE [LARGE SCALE GENOMIC DNA]</scope>
    <source>
        <strain evidence="2 3">CBS 611.86</strain>
    </source>
</reference>
<dbReference type="AlphaFoldDB" id="A0A7C8IRI5"/>
<accession>A0A7C8IRI5</accession>
<dbReference type="Proteomes" id="UP000481861">
    <property type="component" value="Unassembled WGS sequence"/>
</dbReference>